<gene>
    <name evidence="8" type="ORF">SAMN05216175_102179</name>
</gene>
<organism evidence="8 9">
    <name type="scientific">Neptunomonas qingdaonensis</name>
    <dbReference type="NCBI Taxonomy" id="1045558"/>
    <lineage>
        <taxon>Bacteria</taxon>
        <taxon>Pseudomonadati</taxon>
        <taxon>Pseudomonadota</taxon>
        <taxon>Gammaproteobacteria</taxon>
        <taxon>Oceanospirillales</taxon>
        <taxon>Oceanospirillaceae</taxon>
        <taxon>Neptunomonas</taxon>
    </lineage>
</organism>
<accession>A0A1I2MYM3</accession>
<keyword evidence="5" id="KW-1278">Translocase</keyword>
<evidence type="ECO:0000313" key="9">
    <source>
        <dbReference type="Proteomes" id="UP000198623"/>
    </source>
</evidence>
<dbReference type="GO" id="GO:0022857">
    <property type="term" value="F:transmembrane transporter activity"/>
    <property type="evidence" value="ECO:0007669"/>
    <property type="project" value="InterPro"/>
</dbReference>
<name>A0A1I2MYM3_9GAMM</name>
<evidence type="ECO:0000256" key="1">
    <source>
        <dbReference type="ARBA" id="ARBA00022448"/>
    </source>
</evidence>
<dbReference type="RefSeq" id="WP_090724671.1">
    <property type="nucleotide sequence ID" value="NZ_FOOU01000002.1"/>
</dbReference>
<dbReference type="InterPro" id="IPR005895">
    <property type="entry name" value="ABC_transptr_haem_export_CcmA"/>
</dbReference>
<proteinExistence type="predicted"/>
<dbReference type="Pfam" id="PF00005">
    <property type="entry name" value="ABC_tran"/>
    <property type="match status" value="1"/>
</dbReference>
<dbReference type="PANTHER" id="PTHR43499:SF1">
    <property type="entry name" value="ABC TRANSPORTER I FAMILY MEMBER 1"/>
    <property type="match status" value="1"/>
</dbReference>
<evidence type="ECO:0000259" key="7">
    <source>
        <dbReference type="PROSITE" id="PS50893"/>
    </source>
</evidence>
<dbReference type="EMBL" id="FOOU01000002">
    <property type="protein sequence ID" value="SFF96543.1"/>
    <property type="molecule type" value="Genomic_DNA"/>
</dbReference>
<dbReference type="InterPro" id="IPR003439">
    <property type="entry name" value="ABC_transporter-like_ATP-bd"/>
</dbReference>
<evidence type="ECO:0000256" key="6">
    <source>
        <dbReference type="ARBA" id="ARBA00023136"/>
    </source>
</evidence>
<keyword evidence="3" id="KW-0201">Cytochrome c-type biogenesis</keyword>
<dbReference type="InterPro" id="IPR027417">
    <property type="entry name" value="P-loop_NTPase"/>
</dbReference>
<dbReference type="Proteomes" id="UP000198623">
    <property type="component" value="Unassembled WGS sequence"/>
</dbReference>
<keyword evidence="2" id="KW-0547">Nucleotide-binding</keyword>
<dbReference type="PROSITE" id="PS50893">
    <property type="entry name" value="ABC_TRANSPORTER_2"/>
    <property type="match status" value="1"/>
</dbReference>
<dbReference type="SMART" id="SM00382">
    <property type="entry name" value="AAA"/>
    <property type="match status" value="1"/>
</dbReference>
<dbReference type="NCBIfam" id="TIGR01189">
    <property type="entry name" value="ccmA"/>
    <property type="match status" value="1"/>
</dbReference>
<evidence type="ECO:0000256" key="4">
    <source>
        <dbReference type="ARBA" id="ARBA00022840"/>
    </source>
</evidence>
<evidence type="ECO:0000256" key="2">
    <source>
        <dbReference type="ARBA" id="ARBA00022741"/>
    </source>
</evidence>
<evidence type="ECO:0000256" key="3">
    <source>
        <dbReference type="ARBA" id="ARBA00022748"/>
    </source>
</evidence>
<protein>
    <submittedName>
        <fullName evidence="8">Heme exporter protein A</fullName>
    </submittedName>
</protein>
<dbReference type="GO" id="GO:0017004">
    <property type="term" value="P:cytochrome complex assembly"/>
    <property type="evidence" value="ECO:0007669"/>
    <property type="project" value="UniProtKB-KW"/>
</dbReference>
<feature type="domain" description="ABC transporter" evidence="7">
    <location>
        <begin position="6"/>
        <end position="208"/>
    </location>
</feature>
<sequence>MSQPLLKVVDLFCERDERTLFDGLAFTLAAGELMQIEGANGSGKTTLLRILSGLSNDFEGEIYWRGELIAKMRDEFLSSMLYFGHQPGVKGMLTPVENLQWYSAIHPALSEEKILAALDAVGLKGYEDVPCHSLSAGQNRRVSLARLYMNTAKLWILDEPFTAIDKRGVAAKEKWLAGHVAAGGSVILTTHHDLTSCGPVTKINLDQLMGT</sequence>
<dbReference type="Gene3D" id="3.40.50.300">
    <property type="entry name" value="P-loop containing nucleotide triphosphate hydrolases"/>
    <property type="match status" value="1"/>
</dbReference>
<keyword evidence="6" id="KW-0472">Membrane</keyword>
<dbReference type="STRING" id="1045558.SAMN05216175_102179"/>
<dbReference type="GO" id="GO:0005524">
    <property type="term" value="F:ATP binding"/>
    <property type="evidence" value="ECO:0007669"/>
    <property type="project" value="UniProtKB-KW"/>
</dbReference>
<dbReference type="OrthoDB" id="9800654at2"/>
<dbReference type="PANTHER" id="PTHR43499">
    <property type="entry name" value="ABC TRANSPORTER I FAMILY MEMBER 1"/>
    <property type="match status" value="1"/>
</dbReference>
<dbReference type="GO" id="GO:0016887">
    <property type="term" value="F:ATP hydrolysis activity"/>
    <property type="evidence" value="ECO:0007669"/>
    <property type="project" value="InterPro"/>
</dbReference>
<dbReference type="InterPro" id="IPR003593">
    <property type="entry name" value="AAA+_ATPase"/>
</dbReference>
<dbReference type="NCBIfam" id="NF010061">
    <property type="entry name" value="PRK13538.1"/>
    <property type="match status" value="1"/>
</dbReference>
<dbReference type="AlphaFoldDB" id="A0A1I2MYM3"/>
<keyword evidence="4" id="KW-0067">ATP-binding</keyword>
<dbReference type="SUPFAM" id="SSF52540">
    <property type="entry name" value="P-loop containing nucleoside triphosphate hydrolases"/>
    <property type="match status" value="1"/>
</dbReference>
<evidence type="ECO:0000256" key="5">
    <source>
        <dbReference type="ARBA" id="ARBA00022967"/>
    </source>
</evidence>
<keyword evidence="9" id="KW-1185">Reference proteome</keyword>
<dbReference type="CDD" id="cd03231">
    <property type="entry name" value="ABC_CcmA_heme_exporter"/>
    <property type="match status" value="1"/>
</dbReference>
<reference evidence="9" key="1">
    <citation type="submission" date="2016-10" db="EMBL/GenBank/DDBJ databases">
        <authorList>
            <person name="Varghese N."/>
            <person name="Submissions S."/>
        </authorList>
    </citation>
    <scope>NUCLEOTIDE SEQUENCE [LARGE SCALE GENOMIC DNA]</scope>
    <source>
        <strain evidence="9">CGMCC 1.10971</strain>
    </source>
</reference>
<keyword evidence="1" id="KW-0813">Transport</keyword>
<evidence type="ECO:0000313" key="8">
    <source>
        <dbReference type="EMBL" id="SFF96543.1"/>
    </source>
</evidence>